<feature type="domain" description="PAS" evidence="9">
    <location>
        <begin position="16"/>
        <end position="61"/>
    </location>
</feature>
<dbReference type="Pfam" id="PF13426">
    <property type="entry name" value="PAS_9"/>
    <property type="match status" value="1"/>
</dbReference>
<keyword evidence="6" id="KW-0902">Two-component regulatory system</keyword>
<dbReference type="PRINTS" id="PR00344">
    <property type="entry name" value="BCTRLSENSOR"/>
</dbReference>
<dbReference type="InterPro" id="IPR036890">
    <property type="entry name" value="HATPase_C_sf"/>
</dbReference>
<dbReference type="InterPro" id="IPR000014">
    <property type="entry name" value="PAS"/>
</dbReference>
<evidence type="ECO:0000259" key="9">
    <source>
        <dbReference type="PROSITE" id="PS50112"/>
    </source>
</evidence>
<keyword evidence="7" id="KW-0175">Coiled coil</keyword>
<evidence type="ECO:0000256" key="3">
    <source>
        <dbReference type="ARBA" id="ARBA00022553"/>
    </source>
</evidence>
<dbReference type="PROSITE" id="PS50109">
    <property type="entry name" value="HIS_KIN"/>
    <property type="match status" value="1"/>
</dbReference>
<organism evidence="11 12">
    <name type="scientific">Ekhidna lutea</name>
    <dbReference type="NCBI Taxonomy" id="447679"/>
    <lineage>
        <taxon>Bacteria</taxon>
        <taxon>Pseudomonadati</taxon>
        <taxon>Bacteroidota</taxon>
        <taxon>Cytophagia</taxon>
        <taxon>Cytophagales</taxon>
        <taxon>Reichenbachiellaceae</taxon>
        <taxon>Ekhidna</taxon>
    </lineage>
</organism>
<dbReference type="PROSITE" id="PS50112">
    <property type="entry name" value="PAS"/>
    <property type="match status" value="1"/>
</dbReference>
<dbReference type="GO" id="GO:0000155">
    <property type="term" value="F:phosphorelay sensor kinase activity"/>
    <property type="evidence" value="ECO:0007669"/>
    <property type="project" value="InterPro"/>
</dbReference>
<evidence type="ECO:0000313" key="12">
    <source>
        <dbReference type="Proteomes" id="UP000198393"/>
    </source>
</evidence>
<dbReference type="RefSeq" id="WP_089357775.1">
    <property type="nucleotide sequence ID" value="NZ_FZPD01000005.1"/>
</dbReference>
<accession>A0A239LBI4</accession>
<dbReference type="SMART" id="SM00388">
    <property type="entry name" value="HisKA"/>
    <property type="match status" value="1"/>
</dbReference>
<feature type="domain" description="PAC" evidence="10">
    <location>
        <begin position="93"/>
        <end position="143"/>
    </location>
</feature>
<dbReference type="PROSITE" id="PS50113">
    <property type="entry name" value="PAC"/>
    <property type="match status" value="1"/>
</dbReference>
<dbReference type="SUPFAM" id="SSF47384">
    <property type="entry name" value="Homodimeric domain of signal transducing histidine kinase"/>
    <property type="match status" value="1"/>
</dbReference>
<gene>
    <name evidence="11" type="ORF">SAMN05421640_3093</name>
</gene>
<dbReference type="Gene3D" id="3.30.565.10">
    <property type="entry name" value="Histidine kinase-like ATPase, C-terminal domain"/>
    <property type="match status" value="1"/>
</dbReference>
<name>A0A239LBI4_EKHLU</name>
<dbReference type="InterPro" id="IPR035965">
    <property type="entry name" value="PAS-like_dom_sf"/>
</dbReference>
<keyword evidence="3" id="KW-0597">Phosphoprotein</keyword>
<dbReference type="FunFam" id="3.30.565.10:FF:000006">
    <property type="entry name" value="Sensor histidine kinase WalK"/>
    <property type="match status" value="1"/>
</dbReference>
<comment type="catalytic activity">
    <reaction evidence="1">
        <text>ATP + protein L-histidine = ADP + protein N-phospho-L-histidine.</text>
        <dbReference type="EC" id="2.7.13.3"/>
    </reaction>
</comment>
<dbReference type="Pfam" id="PF00512">
    <property type="entry name" value="HisKA"/>
    <property type="match status" value="1"/>
</dbReference>
<dbReference type="AlphaFoldDB" id="A0A239LBI4"/>
<dbReference type="Gene3D" id="1.10.287.130">
    <property type="match status" value="1"/>
</dbReference>
<keyword evidence="12" id="KW-1185">Reference proteome</keyword>
<dbReference type="CDD" id="cd00130">
    <property type="entry name" value="PAS"/>
    <property type="match status" value="1"/>
</dbReference>
<dbReference type="SMART" id="SM00091">
    <property type="entry name" value="PAS"/>
    <property type="match status" value="1"/>
</dbReference>
<dbReference type="SUPFAM" id="SSF55874">
    <property type="entry name" value="ATPase domain of HSP90 chaperone/DNA topoisomerase II/histidine kinase"/>
    <property type="match status" value="1"/>
</dbReference>
<dbReference type="CDD" id="cd00082">
    <property type="entry name" value="HisKA"/>
    <property type="match status" value="1"/>
</dbReference>
<evidence type="ECO:0000259" key="10">
    <source>
        <dbReference type="PROSITE" id="PS50113"/>
    </source>
</evidence>
<protein>
    <recommendedName>
        <fullName evidence="2">histidine kinase</fullName>
        <ecNumber evidence="2">2.7.13.3</ecNumber>
    </recommendedName>
</protein>
<evidence type="ECO:0000256" key="7">
    <source>
        <dbReference type="SAM" id="Coils"/>
    </source>
</evidence>
<dbReference type="Pfam" id="PF02518">
    <property type="entry name" value="HATPase_c"/>
    <property type="match status" value="1"/>
</dbReference>
<dbReference type="PANTHER" id="PTHR43711:SF26">
    <property type="entry name" value="SENSOR HISTIDINE KINASE RCSC"/>
    <property type="match status" value="1"/>
</dbReference>
<evidence type="ECO:0000256" key="5">
    <source>
        <dbReference type="ARBA" id="ARBA00022777"/>
    </source>
</evidence>
<evidence type="ECO:0000313" key="11">
    <source>
        <dbReference type="EMBL" id="SNT27278.1"/>
    </source>
</evidence>
<dbReference type="InterPro" id="IPR000700">
    <property type="entry name" value="PAS-assoc_C"/>
</dbReference>
<dbReference type="Proteomes" id="UP000198393">
    <property type="component" value="Unassembled WGS sequence"/>
</dbReference>
<dbReference type="InterPro" id="IPR003594">
    <property type="entry name" value="HATPase_dom"/>
</dbReference>
<feature type="coiled-coil region" evidence="7">
    <location>
        <begin position="134"/>
        <end position="215"/>
    </location>
</feature>
<reference evidence="11 12" key="1">
    <citation type="submission" date="2017-06" db="EMBL/GenBank/DDBJ databases">
        <authorList>
            <person name="Kim H.J."/>
            <person name="Triplett B.A."/>
        </authorList>
    </citation>
    <scope>NUCLEOTIDE SEQUENCE [LARGE SCALE GENOMIC DNA]</scope>
    <source>
        <strain evidence="11 12">DSM 19307</strain>
    </source>
</reference>
<evidence type="ECO:0000256" key="2">
    <source>
        <dbReference type="ARBA" id="ARBA00012438"/>
    </source>
</evidence>
<evidence type="ECO:0000259" key="8">
    <source>
        <dbReference type="PROSITE" id="PS50109"/>
    </source>
</evidence>
<evidence type="ECO:0000256" key="4">
    <source>
        <dbReference type="ARBA" id="ARBA00022679"/>
    </source>
</evidence>
<dbReference type="InterPro" id="IPR036097">
    <property type="entry name" value="HisK_dim/P_sf"/>
</dbReference>
<dbReference type="Gene3D" id="3.30.450.20">
    <property type="entry name" value="PAS domain"/>
    <property type="match status" value="1"/>
</dbReference>
<evidence type="ECO:0000256" key="1">
    <source>
        <dbReference type="ARBA" id="ARBA00000085"/>
    </source>
</evidence>
<dbReference type="EC" id="2.7.13.3" evidence="2"/>
<dbReference type="SUPFAM" id="SSF55785">
    <property type="entry name" value="PYP-like sensor domain (PAS domain)"/>
    <property type="match status" value="1"/>
</dbReference>
<keyword evidence="4" id="KW-0808">Transferase</keyword>
<evidence type="ECO:0000256" key="6">
    <source>
        <dbReference type="ARBA" id="ARBA00023012"/>
    </source>
</evidence>
<dbReference type="InterPro" id="IPR005467">
    <property type="entry name" value="His_kinase_dom"/>
</dbReference>
<dbReference type="CDD" id="cd00075">
    <property type="entry name" value="HATPase"/>
    <property type="match status" value="1"/>
</dbReference>
<dbReference type="InterPro" id="IPR050736">
    <property type="entry name" value="Sensor_HK_Regulatory"/>
</dbReference>
<dbReference type="SMART" id="SM00387">
    <property type="entry name" value="HATPase_c"/>
    <property type="match status" value="1"/>
</dbReference>
<feature type="domain" description="Histidine kinase" evidence="8">
    <location>
        <begin position="221"/>
        <end position="434"/>
    </location>
</feature>
<dbReference type="InterPro" id="IPR003661">
    <property type="entry name" value="HisK_dim/P_dom"/>
</dbReference>
<sequence length="437" mass="49596">MNKIKLGSQEIVSNEGLELLKSLFESSGEGIMLFNQEGEVVMANPRAREMFGYDEGEVLGQKVEKFVPRNSQKKHVEDRKKYIDHPEPRRMGVGRDLAGLRKDGTMFPLEISLSYMQYGEEKLVVAFITDISVRKENEKKLEEQRKKLEEYTSELEQKVKARTSELEHMNLGLQSQIQERKLAEEALKQSLEDLKKAEQEILKSLEKEKELGELKSRFVSMASHEFRTPLTTVLSSANLIAKYTESDQQEAREKHINRIRKSVQNLTNILNDFLSLEKLESGAQKASFHEVDVGGLLKEVIEEMSENLKKDQKIILNGEAPGIQADDHILKNILFNLISNASKYSNEGDEIEVNIELGNQLNVHIIDHGIGIPETDQSKMFDRFFRATNATNIQGTGLGLNIVKKYTDLLNGQISFKSSEGEGSTFTLSLPLHQFPQ</sequence>
<dbReference type="EMBL" id="FZPD01000005">
    <property type="protein sequence ID" value="SNT27278.1"/>
    <property type="molecule type" value="Genomic_DNA"/>
</dbReference>
<dbReference type="NCBIfam" id="TIGR00229">
    <property type="entry name" value="sensory_box"/>
    <property type="match status" value="1"/>
</dbReference>
<dbReference type="PANTHER" id="PTHR43711">
    <property type="entry name" value="TWO-COMPONENT HISTIDINE KINASE"/>
    <property type="match status" value="1"/>
</dbReference>
<proteinExistence type="predicted"/>
<dbReference type="InterPro" id="IPR004358">
    <property type="entry name" value="Sig_transdc_His_kin-like_C"/>
</dbReference>
<dbReference type="OrthoDB" id="9808408at2"/>
<keyword evidence="5" id="KW-0418">Kinase</keyword>